<dbReference type="SUPFAM" id="SSF46548">
    <property type="entry name" value="alpha-helical ferredoxin"/>
    <property type="match status" value="1"/>
</dbReference>
<comment type="cofactor">
    <cofactor evidence="1">
        <name>FMN</name>
        <dbReference type="ChEBI" id="CHEBI:58210"/>
    </cofactor>
</comment>
<dbReference type="InterPro" id="IPR009051">
    <property type="entry name" value="Helical_ferredxn"/>
</dbReference>
<evidence type="ECO:0000313" key="14">
    <source>
        <dbReference type="Proteomes" id="UP000220246"/>
    </source>
</evidence>
<dbReference type="EMBL" id="PDEA01000001">
    <property type="protein sequence ID" value="PEH90101.1"/>
    <property type="molecule type" value="Genomic_DNA"/>
</dbReference>
<dbReference type="SUPFAM" id="SSF51971">
    <property type="entry name" value="Nucleotide-binding domain"/>
    <property type="match status" value="1"/>
</dbReference>
<dbReference type="Pfam" id="PF14691">
    <property type="entry name" value="Fer4_20"/>
    <property type="match status" value="1"/>
</dbReference>
<evidence type="ECO:0000256" key="10">
    <source>
        <dbReference type="ARBA" id="ARBA00049714"/>
    </source>
</evidence>
<dbReference type="GO" id="GO:0051536">
    <property type="term" value="F:iron-sulfur cluster binding"/>
    <property type="evidence" value="ECO:0007669"/>
    <property type="project" value="InterPro"/>
</dbReference>
<protein>
    <recommendedName>
        <fullName evidence="11">dihydrouracil dehydrogenase (NAD(+))</fullName>
        <ecNumber evidence="11">1.3.1.1</ecNumber>
    </recommendedName>
    <alternativeName>
        <fullName evidence="6">Dihydrothymine dehydrogenase</fullName>
    </alternativeName>
    <alternativeName>
        <fullName evidence="5">Dihydrouracil dehydrogenase</fullName>
    </alternativeName>
</protein>
<evidence type="ECO:0000313" key="13">
    <source>
        <dbReference type="EMBL" id="PEH90101.1"/>
    </source>
</evidence>
<comment type="subunit">
    <text evidence="10">Heterotetramer of 2 PreA and 2 PreT subunits.</text>
</comment>
<evidence type="ECO:0000256" key="4">
    <source>
        <dbReference type="ARBA" id="ARBA00023002"/>
    </source>
</evidence>
<evidence type="ECO:0000259" key="12">
    <source>
        <dbReference type="PROSITE" id="PS51379"/>
    </source>
</evidence>
<dbReference type="PANTHER" id="PTHR43073">
    <property type="entry name" value="DIHYDROPYRIMIDINE DEHYDROGENASE [NADP(+)]"/>
    <property type="match status" value="1"/>
</dbReference>
<sequence>MDSPASRTCGIAAGRLNLAEYAANFSDAHPPLNRPQALIEAERCYYCYDAPCTTACPTSIDVPAFIARIAQDNVRGAAREILTANPLGGMCSRVCPTEQLCEEACVRNTNEDKPVEIGALQRYATDAFMAAGGAPLFQRAAATGKKVAVVGAGPAGLTCAHQLALQGHDVVLLDARPKLGGLNEYGLASYKTPNDFAQKEIDWLLSVGGITPHNNQRLGRDFTLDSLLASYDAVFLGMGLGGVNALGIAEPQADGLRNAVDFIADIRQASDKATVPVGRRVVVIGGGMTAVDAAVQAKLLGAEEVTMFYRRGKDALSASGVEQEWAQTHGVNLRLWAAPQQVLVQDGKVTGIRMAYTQLQDGKLQVGPEVFDVPADMVLKAIGQTYVSAHAGNAIALRDGRIDTDAEGQTSVPRVWAGGDCRAGGQDLTVEAVEHGKVAARAMHQALTSAVGAGV</sequence>
<dbReference type="InterPro" id="IPR023753">
    <property type="entry name" value="FAD/NAD-binding_dom"/>
</dbReference>
<evidence type="ECO:0000256" key="8">
    <source>
        <dbReference type="ARBA" id="ARBA00048792"/>
    </source>
</evidence>
<keyword evidence="4" id="KW-0560">Oxidoreductase</keyword>
<dbReference type="InterPro" id="IPR028261">
    <property type="entry name" value="DPD_II"/>
</dbReference>
<evidence type="ECO:0000256" key="7">
    <source>
        <dbReference type="ARBA" id="ARBA00047685"/>
    </source>
</evidence>
<evidence type="ECO:0000256" key="5">
    <source>
        <dbReference type="ARBA" id="ARBA00030119"/>
    </source>
</evidence>
<dbReference type="Gene3D" id="3.50.50.60">
    <property type="entry name" value="FAD/NAD(P)-binding domain"/>
    <property type="match status" value="3"/>
</dbReference>
<dbReference type="PRINTS" id="PR00469">
    <property type="entry name" value="PNDRDTASEII"/>
</dbReference>
<evidence type="ECO:0000256" key="11">
    <source>
        <dbReference type="ARBA" id="ARBA00049728"/>
    </source>
</evidence>
<keyword evidence="14" id="KW-1185">Reference proteome</keyword>
<comment type="caution">
    <text evidence="13">The sequence shown here is derived from an EMBL/GenBank/DDBJ whole genome shotgun (WGS) entry which is preliminary data.</text>
</comment>
<evidence type="ECO:0000256" key="2">
    <source>
        <dbReference type="ARBA" id="ARBA00022630"/>
    </source>
</evidence>
<proteinExistence type="predicted"/>
<dbReference type="Gene3D" id="1.10.1060.10">
    <property type="entry name" value="Alpha-helical ferredoxin"/>
    <property type="match status" value="1"/>
</dbReference>
<dbReference type="STRING" id="1219032.GCA_001515545_00801"/>
<name>A0A2A7UY48_COMTR</name>
<dbReference type="EC" id="1.3.1.1" evidence="11"/>
<keyword evidence="3" id="KW-0288">FMN</keyword>
<evidence type="ECO:0000256" key="6">
    <source>
        <dbReference type="ARBA" id="ARBA00032722"/>
    </source>
</evidence>
<gene>
    <name evidence="13" type="ORF">CRM82_17215</name>
</gene>
<keyword evidence="2" id="KW-0285">Flavoprotein</keyword>
<dbReference type="PROSITE" id="PS51379">
    <property type="entry name" value="4FE4S_FER_2"/>
    <property type="match status" value="1"/>
</dbReference>
<dbReference type="Pfam" id="PF07992">
    <property type="entry name" value="Pyr_redox_2"/>
    <property type="match status" value="1"/>
</dbReference>
<dbReference type="PRINTS" id="PR00368">
    <property type="entry name" value="FADPNR"/>
</dbReference>
<organism evidence="13 14">
    <name type="scientific">Comamonas terrigena</name>
    <dbReference type="NCBI Taxonomy" id="32013"/>
    <lineage>
        <taxon>Bacteria</taxon>
        <taxon>Pseudomonadati</taxon>
        <taxon>Pseudomonadota</taxon>
        <taxon>Betaproteobacteria</taxon>
        <taxon>Burkholderiales</taxon>
        <taxon>Comamonadaceae</taxon>
        <taxon>Comamonas</taxon>
    </lineage>
</organism>
<comment type="catalytic activity">
    <reaction evidence="8">
        <text>5,6-dihydrouracil + NAD(+) = uracil + NADH + H(+)</text>
        <dbReference type="Rhea" id="RHEA:20189"/>
        <dbReference type="ChEBI" id="CHEBI:15378"/>
        <dbReference type="ChEBI" id="CHEBI:15901"/>
        <dbReference type="ChEBI" id="CHEBI:17568"/>
        <dbReference type="ChEBI" id="CHEBI:57540"/>
        <dbReference type="ChEBI" id="CHEBI:57945"/>
        <dbReference type="EC" id="1.3.1.1"/>
    </reaction>
</comment>
<dbReference type="GO" id="GO:0004159">
    <property type="term" value="F:dihydropyrimidine dehydrogenase (NAD+) activity"/>
    <property type="evidence" value="ECO:0007669"/>
    <property type="project" value="UniProtKB-EC"/>
</dbReference>
<dbReference type="Proteomes" id="UP000220246">
    <property type="component" value="Unassembled WGS sequence"/>
</dbReference>
<dbReference type="InterPro" id="IPR017896">
    <property type="entry name" value="4Fe4S_Fe-S-bd"/>
</dbReference>
<dbReference type="PANTHER" id="PTHR43073:SF2">
    <property type="entry name" value="DIHYDROPYRIMIDINE DEHYDROGENASE [NADP(+)]"/>
    <property type="match status" value="1"/>
</dbReference>
<dbReference type="OrthoDB" id="9803192at2"/>
<evidence type="ECO:0000256" key="9">
    <source>
        <dbReference type="ARBA" id="ARBA00049578"/>
    </source>
</evidence>
<comment type="catalytic activity">
    <reaction evidence="7">
        <text>5,6-dihydrothymine + NAD(+) = thymine + NADH + H(+)</text>
        <dbReference type="Rhea" id="RHEA:28791"/>
        <dbReference type="ChEBI" id="CHEBI:15378"/>
        <dbReference type="ChEBI" id="CHEBI:17821"/>
        <dbReference type="ChEBI" id="CHEBI:27468"/>
        <dbReference type="ChEBI" id="CHEBI:57540"/>
        <dbReference type="ChEBI" id="CHEBI:57945"/>
        <dbReference type="EC" id="1.3.1.1"/>
    </reaction>
</comment>
<evidence type="ECO:0000256" key="1">
    <source>
        <dbReference type="ARBA" id="ARBA00001917"/>
    </source>
</evidence>
<evidence type="ECO:0000256" key="3">
    <source>
        <dbReference type="ARBA" id="ARBA00022643"/>
    </source>
</evidence>
<dbReference type="GeneID" id="80802361"/>
<reference evidence="14" key="1">
    <citation type="submission" date="2017-09" db="EMBL/GenBank/DDBJ databases">
        <title>FDA dAtabase for Regulatory Grade micrObial Sequences (FDA-ARGOS): Supporting development and validation of Infectious Disease Dx tests.</title>
        <authorList>
            <person name="Minogue T."/>
            <person name="Wolcott M."/>
            <person name="Wasieloski L."/>
            <person name="Aguilar W."/>
            <person name="Moore D."/>
            <person name="Tallon L."/>
            <person name="Sadzewicz L."/>
            <person name="Ott S."/>
            <person name="Zhao X."/>
            <person name="Nagaraj S."/>
            <person name="Vavikolanu K."/>
            <person name="Aluvathingal J."/>
            <person name="Nadendla S."/>
            <person name="Sichtig H."/>
        </authorList>
    </citation>
    <scope>NUCLEOTIDE SEQUENCE [LARGE SCALE GENOMIC DNA]</scope>
    <source>
        <strain evidence="14">FDAARGOS_394</strain>
    </source>
</reference>
<feature type="domain" description="4Fe-4S ferredoxin-type" evidence="12">
    <location>
        <begin position="35"/>
        <end position="65"/>
    </location>
</feature>
<dbReference type="RefSeq" id="WP_066533690.1">
    <property type="nucleotide sequence ID" value="NZ_PDEA01000001.1"/>
</dbReference>
<accession>A0A2A7UY48</accession>
<comment type="function">
    <text evidence="9">Involved in pyrimidine base degradation. Catalyzes physiologically the reduction of uracil to 5,6-dihydrouracil (DHU) by using NADH as a specific cosubstrate. It also catalyzes the reverse reaction and the reduction of thymine to 5,6-dihydrothymine (DHT).</text>
</comment>
<dbReference type="AlphaFoldDB" id="A0A2A7UY48"/>
<dbReference type="InterPro" id="IPR036188">
    <property type="entry name" value="FAD/NAD-bd_sf"/>
</dbReference>